<comment type="caution">
    <text evidence="8">Lacks conserved residue(s) required for the propagation of feature annotation.</text>
</comment>
<keyword evidence="5 8" id="KW-0067">ATP-binding</keyword>
<keyword evidence="4 8" id="KW-0547">Nucleotide-binding</keyword>
<feature type="domain" description="AAA+ ATPase" evidence="12">
    <location>
        <begin position="174"/>
        <end position="304"/>
    </location>
</feature>
<dbReference type="PROSITE" id="PS01008">
    <property type="entry name" value="DNAA"/>
    <property type="match status" value="1"/>
</dbReference>
<dbReference type="Pfam" id="PF00308">
    <property type="entry name" value="Bac_DnaA"/>
    <property type="match status" value="1"/>
</dbReference>
<evidence type="ECO:0000256" key="4">
    <source>
        <dbReference type="ARBA" id="ARBA00022741"/>
    </source>
</evidence>
<dbReference type="SUPFAM" id="SSF52540">
    <property type="entry name" value="P-loop containing nucleoside triphosphate hydrolases"/>
    <property type="match status" value="1"/>
</dbReference>
<name>A0ABT8R5G0_9BACT</name>
<comment type="domain">
    <text evidence="8">Domain I is involved in oligomerization and binding regulators, domain II is flexibile and of varying length in different bacteria, domain III forms the AAA+ region, while domain IV binds dsDNA.</text>
</comment>
<dbReference type="InterPro" id="IPR018312">
    <property type="entry name" value="Chromosome_initiator_DnaA_CS"/>
</dbReference>
<feature type="binding site" evidence="8">
    <location>
        <position position="185"/>
    </location>
    <ligand>
        <name>ATP</name>
        <dbReference type="ChEBI" id="CHEBI:30616"/>
    </ligand>
</feature>
<gene>
    <name evidence="8 14" type="primary">dnaA</name>
    <name evidence="14" type="ORF">Q0590_13760</name>
</gene>
<dbReference type="Proteomes" id="UP001168528">
    <property type="component" value="Unassembled WGS sequence"/>
</dbReference>
<comment type="subcellular location">
    <subcellularLocation>
        <location evidence="8">Cytoplasm</location>
    </subcellularLocation>
</comment>
<keyword evidence="15" id="KW-1185">Reference proteome</keyword>
<evidence type="ECO:0000313" key="15">
    <source>
        <dbReference type="Proteomes" id="UP001168528"/>
    </source>
</evidence>
<dbReference type="InterPro" id="IPR020591">
    <property type="entry name" value="Chromosome_initiator_DnaA-like"/>
</dbReference>
<keyword evidence="7 8" id="KW-0238">DNA-binding</keyword>
<evidence type="ECO:0000259" key="13">
    <source>
        <dbReference type="SMART" id="SM00760"/>
    </source>
</evidence>
<dbReference type="SMART" id="SM00382">
    <property type="entry name" value="AAA"/>
    <property type="match status" value="1"/>
</dbReference>
<dbReference type="SMART" id="SM00760">
    <property type="entry name" value="Bac_DnaA_C"/>
    <property type="match status" value="1"/>
</dbReference>
<dbReference type="Gene3D" id="1.10.8.60">
    <property type="match status" value="1"/>
</dbReference>
<comment type="similarity">
    <text evidence="1 8 11">Belongs to the DnaA family.</text>
</comment>
<accession>A0ABT8R5G0</accession>
<feature type="binding site" evidence="8">
    <location>
        <position position="187"/>
    </location>
    <ligand>
        <name>ATP</name>
        <dbReference type="ChEBI" id="CHEBI:30616"/>
    </ligand>
</feature>
<evidence type="ECO:0000256" key="9">
    <source>
        <dbReference type="NCBIfam" id="TIGR00362"/>
    </source>
</evidence>
<feature type="region of interest" description="Domain IV, binds dsDNA" evidence="8">
    <location>
        <begin position="358"/>
        <end position="481"/>
    </location>
</feature>
<dbReference type="SUPFAM" id="SSF48295">
    <property type="entry name" value="TrpR-like"/>
    <property type="match status" value="1"/>
</dbReference>
<dbReference type="InterPro" id="IPR013317">
    <property type="entry name" value="DnaA_dom"/>
</dbReference>
<evidence type="ECO:0000256" key="5">
    <source>
        <dbReference type="ARBA" id="ARBA00022840"/>
    </source>
</evidence>
<comment type="subunit">
    <text evidence="8">Oligomerizes as a right-handed, spiral filament on DNA at oriC.</text>
</comment>
<dbReference type="PRINTS" id="PR00051">
    <property type="entry name" value="DNAA"/>
</dbReference>
<evidence type="ECO:0000256" key="2">
    <source>
        <dbReference type="ARBA" id="ARBA00022490"/>
    </source>
</evidence>
<protein>
    <recommendedName>
        <fullName evidence="8 9">Chromosomal replication initiator protein DnaA</fullName>
    </recommendedName>
</protein>
<keyword evidence="2 8" id="KW-0963">Cytoplasm</keyword>
<dbReference type="CDD" id="cd00009">
    <property type="entry name" value="AAA"/>
    <property type="match status" value="1"/>
</dbReference>
<dbReference type="Gene3D" id="3.40.50.300">
    <property type="entry name" value="P-loop containing nucleotide triphosphate hydrolases"/>
    <property type="match status" value="1"/>
</dbReference>
<dbReference type="RefSeq" id="WP_302038129.1">
    <property type="nucleotide sequence ID" value="NZ_JAUKPO010000006.1"/>
</dbReference>
<dbReference type="Pfam" id="PF08299">
    <property type="entry name" value="Bac_DnaA_C"/>
    <property type="match status" value="1"/>
</dbReference>
<feature type="domain" description="Chromosomal replication initiator DnaA C-terminal" evidence="13">
    <location>
        <begin position="385"/>
        <end position="454"/>
    </location>
</feature>
<dbReference type="InterPro" id="IPR003593">
    <property type="entry name" value="AAA+_ATPase"/>
</dbReference>
<dbReference type="Pfam" id="PF11638">
    <property type="entry name" value="DnaA_N"/>
    <property type="match status" value="1"/>
</dbReference>
<dbReference type="InterPro" id="IPR013159">
    <property type="entry name" value="DnaA_C"/>
</dbReference>
<evidence type="ECO:0000256" key="11">
    <source>
        <dbReference type="RuleBase" id="RU004227"/>
    </source>
</evidence>
<evidence type="ECO:0000256" key="7">
    <source>
        <dbReference type="ARBA" id="ARBA00023125"/>
    </source>
</evidence>
<dbReference type="Gene3D" id="1.10.1750.10">
    <property type="match status" value="1"/>
</dbReference>
<reference evidence="14" key="1">
    <citation type="submission" date="2023-07" db="EMBL/GenBank/DDBJ databases">
        <title>The genome sequence of Rhodocytophaga aerolata KACC 12507.</title>
        <authorList>
            <person name="Zhang X."/>
        </authorList>
    </citation>
    <scope>NUCLEOTIDE SEQUENCE</scope>
    <source>
        <strain evidence="14">KACC 12507</strain>
    </source>
</reference>
<evidence type="ECO:0000256" key="10">
    <source>
        <dbReference type="RuleBase" id="RU000577"/>
    </source>
</evidence>
<dbReference type="CDD" id="cd06571">
    <property type="entry name" value="Bac_DnaA_C"/>
    <property type="match status" value="1"/>
</dbReference>
<evidence type="ECO:0000256" key="6">
    <source>
        <dbReference type="ARBA" id="ARBA00023121"/>
    </source>
</evidence>
<dbReference type="InterPro" id="IPR027417">
    <property type="entry name" value="P-loop_NTPase"/>
</dbReference>
<dbReference type="InterPro" id="IPR024633">
    <property type="entry name" value="DnaA_N_dom"/>
</dbReference>
<sequence length="481" mass="55076">MLKDCKTVWNNCLKVIRENIAEQSFKTWFEPIVPIRLFNNVLTIQVPSQFFYEWLEEHYVHVLRTAIDAELGVEGRLEYSIVIDKGNEKNKPYVINIPTSSKTTANSMVKENRYTNTAQNEGYKSPFELRDLDSLHLASYLNPHYTFDNFIEGDCNRLARSAGYAVANKPGVTSFNPLMLYGGVGLGKTHLVQAIGNHIKNTASNKFVLYVSSEKFTNQFIDALKNNNMQNFTNFYLQVDVLVIDDVQFLAGKERTQEIFFHIFNHLHQAGKQIIMTSDCPPRELKGLQDRLLSRFKWGLTADLQQPDLETRIAIIQKKLQTEGIFIPPMVIEYLAHSVDTNIRELEGVIVSLMAQASLNRKEIDMDLARQTLQNIVQHVDKEVSIEAIQKKVVDHFGLSLEELKGKSRRKEYVIPRQIAVYLAKEHTEHSLKSIGYHFGGRDHSTIIHAIQSVNDMLKTEQEVKSAIQAIQKQLKLKVTK</sequence>
<organism evidence="14 15">
    <name type="scientific">Rhodocytophaga aerolata</name>
    <dbReference type="NCBI Taxonomy" id="455078"/>
    <lineage>
        <taxon>Bacteria</taxon>
        <taxon>Pseudomonadati</taxon>
        <taxon>Bacteroidota</taxon>
        <taxon>Cytophagia</taxon>
        <taxon>Cytophagales</taxon>
        <taxon>Rhodocytophagaceae</taxon>
        <taxon>Rhodocytophaga</taxon>
    </lineage>
</organism>
<evidence type="ECO:0000256" key="3">
    <source>
        <dbReference type="ARBA" id="ARBA00022705"/>
    </source>
</evidence>
<evidence type="ECO:0000256" key="8">
    <source>
        <dbReference type="HAMAP-Rule" id="MF_00377"/>
    </source>
</evidence>
<evidence type="ECO:0000313" key="14">
    <source>
        <dbReference type="EMBL" id="MDO1447329.1"/>
    </source>
</evidence>
<feature type="binding site" evidence="8">
    <location>
        <position position="189"/>
    </location>
    <ligand>
        <name>ATP</name>
        <dbReference type="ChEBI" id="CHEBI:30616"/>
    </ligand>
</feature>
<dbReference type="PANTHER" id="PTHR30050:SF2">
    <property type="entry name" value="CHROMOSOMAL REPLICATION INITIATOR PROTEIN DNAA"/>
    <property type="match status" value="1"/>
</dbReference>
<dbReference type="InterPro" id="IPR038454">
    <property type="entry name" value="DnaA_N_sf"/>
</dbReference>
<evidence type="ECO:0000256" key="1">
    <source>
        <dbReference type="ARBA" id="ARBA00006583"/>
    </source>
</evidence>
<feature type="binding site" evidence="8">
    <location>
        <position position="188"/>
    </location>
    <ligand>
        <name>ATP</name>
        <dbReference type="ChEBI" id="CHEBI:30616"/>
    </ligand>
</feature>
<comment type="caution">
    <text evidence="14">The sequence shown here is derived from an EMBL/GenBank/DDBJ whole genome shotgun (WGS) entry which is preliminary data.</text>
</comment>
<dbReference type="Gene3D" id="3.30.300.180">
    <property type="match status" value="1"/>
</dbReference>
<dbReference type="InterPro" id="IPR001957">
    <property type="entry name" value="Chromosome_initiator_DnaA"/>
</dbReference>
<dbReference type="HAMAP" id="MF_00377">
    <property type="entry name" value="DnaA_bact"/>
    <property type="match status" value="1"/>
</dbReference>
<dbReference type="PANTHER" id="PTHR30050">
    <property type="entry name" value="CHROMOSOMAL REPLICATION INITIATOR PROTEIN DNAA"/>
    <property type="match status" value="1"/>
</dbReference>
<proteinExistence type="inferred from homology"/>
<dbReference type="InterPro" id="IPR010921">
    <property type="entry name" value="Trp_repressor/repl_initiator"/>
</dbReference>
<dbReference type="NCBIfam" id="TIGR00362">
    <property type="entry name" value="DnaA"/>
    <property type="match status" value="1"/>
</dbReference>
<comment type="function">
    <text evidence="8 10">Plays an essential role in the initiation and regulation of chromosomal replication. ATP-DnaA binds to the origin of replication (oriC) to initiate formation of the DNA replication initiation complex once per cell cycle. Binds the DnaA box (a 9 base pair repeat at the origin) and separates the double-stranded (ds)DNA. Forms a right-handed helical filament on oriC DNA; dsDNA binds to the exterior of the filament while single-stranded (ss)DNA is stabiized in the filament's interior. The ATP-DnaA-oriC complex binds and stabilizes one strand of the AT-rich DNA unwinding element (DUE), permitting loading of DNA polymerase. After initiation quickly degrades to an ADP-DnaA complex that is not apt for DNA replication. Binds acidic phospholipids.</text>
</comment>
<feature type="region of interest" description="Domain I, interacts with DnaA modulators" evidence="8">
    <location>
        <begin position="1"/>
        <end position="102"/>
    </location>
</feature>
<dbReference type="EMBL" id="JAUKPO010000006">
    <property type="protein sequence ID" value="MDO1447329.1"/>
    <property type="molecule type" value="Genomic_DNA"/>
</dbReference>
<evidence type="ECO:0000259" key="12">
    <source>
        <dbReference type="SMART" id="SM00382"/>
    </source>
</evidence>
<keyword evidence="3 8" id="KW-0235">DNA replication</keyword>
<keyword evidence="6 8" id="KW-0446">Lipid-binding</keyword>